<keyword evidence="2" id="KW-1185">Reference proteome</keyword>
<name>A0A8K0JXA4_LADFU</name>
<gene>
    <name evidence="1" type="ORF">J437_LFUL005253</name>
</gene>
<reference evidence="1" key="2">
    <citation type="submission" date="2017-10" db="EMBL/GenBank/DDBJ databases">
        <title>Ladona fulva Genome sequencing and assembly.</title>
        <authorList>
            <person name="Murali S."/>
            <person name="Richards S."/>
            <person name="Bandaranaike D."/>
            <person name="Bellair M."/>
            <person name="Blankenburg K."/>
            <person name="Chao H."/>
            <person name="Dinh H."/>
            <person name="Doddapaneni H."/>
            <person name="Dugan-Rocha S."/>
            <person name="Elkadiri S."/>
            <person name="Gnanaolivu R."/>
            <person name="Hernandez B."/>
            <person name="Skinner E."/>
            <person name="Javaid M."/>
            <person name="Lee S."/>
            <person name="Li M."/>
            <person name="Ming W."/>
            <person name="Munidasa M."/>
            <person name="Muniz J."/>
            <person name="Nguyen L."/>
            <person name="Hughes D."/>
            <person name="Osuji N."/>
            <person name="Pu L.-L."/>
            <person name="Puazo M."/>
            <person name="Qu C."/>
            <person name="Quiroz J."/>
            <person name="Raj R."/>
            <person name="Weissenberger G."/>
            <person name="Xin Y."/>
            <person name="Zou X."/>
            <person name="Han Y."/>
            <person name="Worley K."/>
            <person name="Muzny D."/>
            <person name="Gibbs R."/>
        </authorList>
    </citation>
    <scope>NUCLEOTIDE SEQUENCE</scope>
    <source>
        <strain evidence="1">Sampled in the wild</strain>
    </source>
</reference>
<organism evidence="1 2">
    <name type="scientific">Ladona fulva</name>
    <name type="common">Scarce chaser dragonfly</name>
    <name type="synonym">Libellula fulva</name>
    <dbReference type="NCBI Taxonomy" id="123851"/>
    <lineage>
        <taxon>Eukaryota</taxon>
        <taxon>Metazoa</taxon>
        <taxon>Ecdysozoa</taxon>
        <taxon>Arthropoda</taxon>
        <taxon>Hexapoda</taxon>
        <taxon>Insecta</taxon>
        <taxon>Pterygota</taxon>
        <taxon>Palaeoptera</taxon>
        <taxon>Odonata</taxon>
        <taxon>Epiprocta</taxon>
        <taxon>Anisoptera</taxon>
        <taxon>Libelluloidea</taxon>
        <taxon>Libellulidae</taxon>
        <taxon>Ladona</taxon>
    </lineage>
</organism>
<accession>A0A8K0JXA4</accession>
<protein>
    <submittedName>
        <fullName evidence="1">Uncharacterized protein</fullName>
    </submittedName>
</protein>
<proteinExistence type="predicted"/>
<sequence length="97" mass="11385">MAIGNSSNDLHIRMCLGIIEKTYAFFDTPKRMNILTQKNKRIEATNKVKDYGGEIILSRISKLQKIRVIFLVNREVEMLPKEILDELMNRKRAEDYI</sequence>
<comment type="caution">
    <text evidence="1">The sequence shown here is derived from an EMBL/GenBank/DDBJ whole genome shotgun (WGS) entry which is preliminary data.</text>
</comment>
<reference evidence="1" key="1">
    <citation type="submission" date="2013-04" db="EMBL/GenBank/DDBJ databases">
        <authorList>
            <person name="Qu J."/>
            <person name="Murali S.C."/>
            <person name="Bandaranaike D."/>
            <person name="Bellair M."/>
            <person name="Blankenburg K."/>
            <person name="Chao H."/>
            <person name="Dinh H."/>
            <person name="Doddapaneni H."/>
            <person name="Downs B."/>
            <person name="Dugan-Rocha S."/>
            <person name="Elkadiri S."/>
            <person name="Gnanaolivu R.D."/>
            <person name="Hernandez B."/>
            <person name="Javaid M."/>
            <person name="Jayaseelan J.C."/>
            <person name="Lee S."/>
            <person name="Li M."/>
            <person name="Ming W."/>
            <person name="Munidasa M."/>
            <person name="Muniz J."/>
            <person name="Nguyen L."/>
            <person name="Ongeri F."/>
            <person name="Osuji N."/>
            <person name="Pu L.-L."/>
            <person name="Puazo M."/>
            <person name="Qu C."/>
            <person name="Quiroz J."/>
            <person name="Raj R."/>
            <person name="Weissenberger G."/>
            <person name="Xin Y."/>
            <person name="Zou X."/>
            <person name="Han Y."/>
            <person name="Richards S."/>
            <person name="Worley K."/>
            <person name="Muzny D."/>
            <person name="Gibbs R."/>
        </authorList>
    </citation>
    <scope>NUCLEOTIDE SEQUENCE</scope>
    <source>
        <strain evidence="1">Sampled in the wild</strain>
    </source>
</reference>
<dbReference type="EMBL" id="KZ308193">
    <property type="protein sequence ID" value="KAG8224371.1"/>
    <property type="molecule type" value="Genomic_DNA"/>
</dbReference>
<dbReference type="OrthoDB" id="6598138at2759"/>
<evidence type="ECO:0000313" key="1">
    <source>
        <dbReference type="EMBL" id="KAG8224371.1"/>
    </source>
</evidence>
<dbReference type="AlphaFoldDB" id="A0A8K0JXA4"/>
<dbReference type="Proteomes" id="UP000792457">
    <property type="component" value="Unassembled WGS sequence"/>
</dbReference>
<evidence type="ECO:0000313" key="2">
    <source>
        <dbReference type="Proteomes" id="UP000792457"/>
    </source>
</evidence>